<name>A0A930YJ01_9ACTN</name>
<proteinExistence type="predicted"/>
<evidence type="ECO:0000259" key="1">
    <source>
        <dbReference type="PROSITE" id="PS50902"/>
    </source>
</evidence>
<protein>
    <submittedName>
        <fullName evidence="2">Flavodoxin family protein</fullName>
    </submittedName>
</protein>
<dbReference type="GO" id="GO:0009055">
    <property type="term" value="F:electron transfer activity"/>
    <property type="evidence" value="ECO:0007669"/>
    <property type="project" value="InterPro"/>
</dbReference>
<dbReference type="InterPro" id="IPR001226">
    <property type="entry name" value="Flavodoxin_CS"/>
</dbReference>
<dbReference type="EMBL" id="JADKPN010000009">
    <property type="protein sequence ID" value="MBF4764534.1"/>
    <property type="molecule type" value="Genomic_DNA"/>
</dbReference>
<evidence type="ECO:0000313" key="3">
    <source>
        <dbReference type="Proteomes" id="UP000640489"/>
    </source>
</evidence>
<organism evidence="2 3">
    <name type="scientific">Nocardioides islandensis</name>
    <dbReference type="NCBI Taxonomy" id="433663"/>
    <lineage>
        <taxon>Bacteria</taxon>
        <taxon>Bacillati</taxon>
        <taxon>Actinomycetota</taxon>
        <taxon>Actinomycetes</taxon>
        <taxon>Propionibacteriales</taxon>
        <taxon>Nocardioidaceae</taxon>
        <taxon>Nocardioides</taxon>
    </lineage>
</organism>
<dbReference type="Gene3D" id="3.40.50.360">
    <property type="match status" value="1"/>
</dbReference>
<comment type="caution">
    <text evidence="2">The sequence shown here is derived from an EMBL/GenBank/DDBJ whole genome shotgun (WGS) entry which is preliminary data.</text>
</comment>
<reference evidence="2" key="1">
    <citation type="submission" date="2020-11" db="EMBL/GenBank/DDBJ databases">
        <title>Nocardioides sp. nov., isolated from Soil of Cynanchum wilfordii Hemsley rhizosphere.</title>
        <authorList>
            <person name="Lee J.-S."/>
            <person name="Suh M.K."/>
            <person name="Kim J.-S."/>
        </authorList>
    </citation>
    <scope>NUCLEOTIDE SEQUENCE</scope>
    <source>
        <strain evidence="2">KCTC 19275</strain>
    </source>
</reference>
<dbReference type="PROSITE" id="PS00201">
    <property type="entry name" value="FLAVODOXIN"/>
    <property type="match status" value="1"/>
</dbReference>
<dbReference type="Proteomes" id="UP000640489">
    <property type="component" value="Unassembled WGS sequence"/>
</dbReference>
<dbReference type="Pfam" id="PF00258">
    <property type="entry name" value="Flavodoxin_1"/>
    <property type="match status" value="1"/>
</dbReference>
<dbReference type="RefSeq" id="WP_194707717.1">
    <property type="nucleotide sequence ID" value="NZ_JADKPN010000009.1"/>
</dbReference>
<dbReference type="SUPFAM" id="SSF52218">
    <property type="entry name" value="Flavoproteins"/>
    <property type="match status" value="1"/>
</dbReference>
<dbReference type="InterPro" id="IPR029039">
    <property type="entry name" value="Flavoprotein-like_sf"/>
</dbReference>
<feature type="domain" description="Flavodoxin-like" evidence="1">
    <location>
        <begin position="12"/>
        <end position="175"/>
    </location>
</feature>
<evidence type="ECO:0000313" key="2">
    <source>
        <dbReference type="EMBL" id="MBF4764534.1"/>
    </source>
</evidence>
<keyword evidence="3" id="KW-1185">Reference proteome</keyword>
<dbReference type="InterPro" id="IPR008254">
    <property type="entry name" value="Flavodoxin/NO_synth"/>
</dbReference>
<gene>
    <name evidence="2" type="ORF">ISU07_15480</name>
</gene>
<sequence length="183" mass="19620">MSTSEAVQEPRALVVFESMFGNTEQVARAVADGLEAAGVPTRVSEVSRTPADLPGSVDLLVLGAPTHAFSLSRPKTRIDAVRQGADLDKAAVGLREWLETAHPHRNHPVHVAVYDTRVSKVRRLPAAAGPSAARLAKRRGFTGVERPVAFLVDDLRGPLLDGEVERATAWGRSMAAEVSEVSR</sequence>
<accession>A0A930YJ01</accession>
<dbReference type="GO" id="GO:0010181">
    <property type="term" value="F:FMN binding"/>
    <property type="evidence" value="ECO:0007669"/>
    <property type="project" value="InterPro"/>
</dbReference>
<dbReference type="AlphaFoldDB" id="A0A930YJ01"/>
<dbReference type="PROSITE" id="PS50902">
    <property type="entry name" value="FLAVODOXIN_LIKE"/>
    <property type="match status" value="1"/>
</dbReference>